<dbReference type="Proteomes" id="UP000044806">
    <property type="component" value="Unassembled WGS sequence"/>
</dbReference>
<name>A0A655Q750_VIBCL</name>
<sequence length="45" mass="4903">MHLQLTFKALKQGKCISGSTSKACQYLVVIKAAHFTCIAFHHGIA</sequence>
<protein>
    <submittedName>
        <fullName evidence="1">Uncharacterized protein</fullName>
    </submittedName>
</protein>
<dbReference type="EMBL" id="CWOW01000007">
    <property type="protein sequence ID" value="CSA46524.1"/>
    <property type="molecule type" value="Genomic_DNA"/>
</dbReference>
<evidence type="ECO:0000313" key="2">
    <source>
        <dbReference type="Proteomes" id="UP000044806"/>
    </source>
</evidence>
<accession>A0A655Q750</accession>
<reference evidence="1 2" key="1">
    <citation type="submission" date="2015-07" db="EMBL/GenBank/DDBJ databases">
        <authorList>
            <consortium name="Pathogen Informatics"/>
        </authorList>
    </citation>
    <scope>NUCLEOTIDE SEQUENCE [LARGE SCALE GENOMIC DNA]</scope>
    <source>
        <strain evidence="1 2">A51</strain>
    </source>
</reference>
<evidence type="ECO:0000313" key="1">
    <source>
        <dbReference type="EMBL" id="CSA46524.1"/>
    </source>
</evidence>
<gene>
    <name evidence="1" type="ORF">ERS013165_01644</name>
</gene>
<organism evidence="1 2">
    <name type="scientific">Vibrio cholerae</name>
    <dbReference type="NCBI Taxonomy" id="666"/>
    <lineage>
        <taxon>Bacteria</taxon>
        <taxon>Pseudomonadati</taxon>
        <taxon>Pseudomonadota</taxon>
        <taxon>Gammaproteobacteria</taxon>
        <taxon>Vibrionales</taxon>
        <taxon>Vibrionaceae</taxon>
        <taxon>Vibrio</taxon>
    </lineage>
</organism>
<proteinExistence type="predicted"/>
<dbReference type="AlphaFoldDB" id="A0A655Q750"/>